<name>A0A242KM75_ENTMU</name>
<evidence type="ECO:0000313" key="1">
    <source>
        <dbReference type="EMBL" id="OTP19994.1"/>
    </source>
</evidence>
<dbReference type="Proteomes" id="UP000195024">
    <property type="component" value="Unassembled WGS sequence"/>
</dbReference>
<sequence length="131" mass="15220">MDNINRFLGKNINWNLGTAWYRYGGGFFVFVSPFGNYTKDFCEMANMPGDIESTSFYFYVNDQGSWLPIVYADTLMQGLNLLNQKLQKEFDFDMLQKIQVAYDKLIEVSDNNYGLHNELRLISNNVLILNS</sequence>
<proteinExistence type="predicted"/>
<dbReference type="AlphaFoldDB" id="A0A242KM75"/>
<dbReference type="EMBL" id="NGMS01000007">
    <property type="protein sequence ID" value="OTP19994.1"/>
    <property type="molecule type" value="Genomic_DNA"/>
</dbReference>
<protein>
    <submittedName>
        <fullName evidence="2">Uncharacterized protein</fullName>
    </submittedName>
</protein>
<dbReference type="RefSeq" id="WP_086335599.1">
    <property type="nucleotide sequence ID" value="NZ_NGMS01000006.1"/>
</dbReference>
<organism evidence="2 3">
    <name type="scientific">Enterococcus mundtii</name>
    <dbReference type="NCBI Taxonomy" id="53346"/>
    <lineage>
        <taxon>Bacteria</taxon>
        <taxon>Bacillati</taxon>
        <taxon>Bacillota</taxon>
        <taxon>Bacilli</taxon>
        <taxon>Lactobacillales</taxon>
        <taxon>Enterococcaceae</taxon>
        <taxon>Enterococcus</taxon>
    </lineage>
</organism>
<evidence type="ECO:0000313" key="3">
    <source>
        <dbReference type="Proteomes" id="UP000195024"/>
    </source>
</evidence>
<dbReference type="EMBL" id="NGMS01000006">
    <property type="protein sequence ID" value="OTP22128.1"/>
    <property type="molecule type" value="Genomic_DNA"/>
</dbReference>
<comment type="caution">
    <text evidence="2">The sequence shown here is derived from an EMBL/GenBank/DDBJ whole genome shotgun (WGS) entry which is preliminary data.</text>
</comment>
<accession>A0A242KM75</accession>
<reference evidence="2 3" key="1">
    <citation type="submission" date="2017-05" db="EMBL/GenBank/DDBJ databases">
        <title>The Genome Sequence of Enterococcus mundtii 6B1_DIV0119.</title>
        <authorList>
            <consortium name="The Broad Institute Genomics Platform"/>
            <consortium name="The Broad Institute Genomic Center for Infectious Diseases"/>
            <person name="Earl A."/>
            <person name="Manson A."/>
            <person name="Schwartman J."/>
            <person name="Gilmore M."/>
            <person name="Abouelleil A."/>
            <person name="Cao P."/>
            <person name="Chapman S."/>
            <person name="Cusick C."/>
            <person name="Shea T."/>
            <person name="Young S."/>
            <person name="Neafsey D."/>
            <person name="Nusbaum C."/>
            <person name="Birren B."/>
        </authorList>
    </citation>
    <scope>NUCLEOTIDE SEQUENCE [LARGE SCALE GENOMIC DNA]</scope>
    <source>
        <strain evidence="2 3">6B1_DIV0119</strain>
    </source>
</reference>
<evidence type="ECO:0000313" key="2">
    <source>
        <dbReference type="EMBL" id="OTP22128.1"/>
    </source>
</evidence>
<gene>
    <name evidence="2" type="ORF">A5802_003133</name>
    <name evidence="1" type="ORF">A5802_003222</name>
</gene>